<dbReference type="RefSeq" id="WP_112866515.1">
    <property type="nucleotide sequence ID" value="NZ_CP195150.1"/>
</dbReference>
<gene>
    <name evidence="1" type="ORF">J2R62_00365</name>
</gene>
<evidence type="ECO:0000313" key="2">
    <source>
        <dbReference type="Proteomes" id="UP000664658"/>
    </source>
</evidence>
<name>A0A8I1W3Z9_PLESH</name>
<proteinExistence type="predicted"/>
<reference evidence="1" key="1">
    <citation type="submission" date="2021-03" db="EMBL/GenBank/DDBJ databases">
        <title>Plesiomonas shigelloides zfcc0051, isolated from zebrafish feces.</title>
        <authorList>
            <person name="Vanderhoek Z."/>
            <person name="Gaulke C."/>
        </authorList>
    </citation>
    <scope>NUCLEOTIDE SEQUENCE</scope>
    <source>
        <strain evidence="1">Zfcc0051</strain>
    </source>
</reference>
<dbReference type="Proteomes" id="UP000664658">
    <property type="component" value="Unassembled WGS sequence"/>
</dbReference>
<protein>
    <submittedName>
        <fullName evidence="1">Uncharacterized protein</fullName>
    </submittedName>
</protein>
<dbReference type="AlphaFoldDB" id="A0A8I1W3Z9"/>
<accession>A0A8I1W3Z9</accession>
<sequence length="70" mass="7648">MTHASAVDSIALADFLSNKHVIKTALLNKKYLYTGTQNNVPAGSELGEHGRHGKAEHELYITEHAASYPE</sequence>
<comment type="caution">
    <text evidence="1">The sequence shown here is derived from an EMBL/GenBank/DDBJ whole genome shotgun (WGS) entry which is preliminary data.</text>
</comment>
<organism evidence="1 2">
    <name type="scientific">Plesiomonas shigelloides</name>
    <name type="common">Aeromonas shigelloides</name>
    <dbReference type="NCBI Taxonomy" id="703"/>
    <lineage>
        <taxon>Bacteria</taxon>
        <taxon>Pseudomonadati</taxon>
        <taxon>Pseudomonadota</taxon>
        <taxon>Gammaproteobacteria</taxon>
        <taxon>Enterobacterales</taxon>
        <taxon>Enterobacteriaceae</taxon>
        <taxon>Plesiomonas</taxon>
    </lineage>
</organism>
<dbReference type="EMBL" id="JAFNAA010000001">
    <property type="protein sequence ID" value="MBO1106686.1"/>
    <property type="molecule type" value="Genomic_DNA"/>
</dbReference>
<evidence type="ECO:0000313" key="1">
    <source>
        <dbReference type="EMBL" id="MBO1106686.1"/>
    </source>
</evidence>